<protein>
    <submittedName>
        <fullName evidence="1">Putative 9.4 kDa secreted protein</fullName>
    </submittedName>
</protein>
<feature type="non-terminal residue" evidence="1">
    <location>
        <position position="1"/>
    </location>
</feature>
<accession>A0A131XAU3</accession>
<proteinExistence type="evidence at transcript level"/>
<dbReference type="AlphaFoldDB" id="A0A131XAU3"/>
<name>A0A131XAU3_9ACAR</name>
<sequence>LLATGFLSHFTVYTSNSESNSTTEQTGRCEYNGTVKEEGFYGAMEKPCEYWWCKNGTLLRTPCKGEAPPEKSGYGSCTNVRHDGPWPRCCRFSRVC</sequence>
<organism evidence="1">
    <name type="scientific">Hyalomma excavatum</name>
    <dbReference type="NCBI Taxonomy" id="257692"/>
    <lineage>
        <taxon>Eukaryota</taxon>
        <taxon>Metazoa</taxon>
        <taxon>Ecdysozoa</taxon>
        <taxon>Arthropoda</taxon>
        <taxon>Chelicerata</taxon>
        <taxon>Arachnida</taxon>
        <taxon>Acari</taxon>
        <taxon>Parasitiformes</taxon>
        <taxon>Ixodida</taxon>
        <taxon>Ixodoidea</taxon>
        <taxon>Ixodidae</taxon>
        <taxon>Hyalomminae</taxon>
        <taxon>Hyalomma</taxon>
    </lineage>
</organism>
<reference evidence="1" key="1">
    <citation type="journal article" date="2017" name="Ticks Tick Borne Dis.">
        <title>An insight into the sialome of Hyalomma excavatum.</title>
        <authorList>
            <person name="Ribeiro J.M."/>
            <person name="Slovak M."/>
            <person name="Francischetti I.M."/>
        </authorList>
    </citation>
    <scope>NUCLEOTIDE SEQUENCE</scope>
    <source>
        <strain evidence="1">Samish</strain>
        <tissue evidence="1">Salivary glands</tissue>
    </source>
</reference>
<evidence type="ECO:0000313" key="1">
    <source>
        <dbReference type="EMBL" id="JAP63268.1"/>
    </source>
</evidence>
<dbReference type="EMBL" id="GEFH01005313">
    <property type="protein sequence ID" value="JAP63268.1"/>
    <property type="molecule type" value="mRNA"/>
</dbReference>